<sequence length="142" mass="16844">MIQKKTYFISLVRDSYEIQIPTPIDGVFIVDGIEKVIISQELFCPPIFIYKYDCIEYKECNKKGKFQSFEIFTDYKYIEYLLRVKEIKSHEKQSISLVCVLRYLKPEFSLSKIKQIIIENVIGKNIPEDIEIKIPDSEYIIK</sequence>
<protein>
    <submittedName>
        <fullName evidence="1">Uncharacterized protein</fullName>
    </submittedName>
</protein>
<organism evidence="1 2">
    <name type="scientific">Neocallimastix californiae</name>
    <dbReference type="NCBI Taxonomy" id="1754190"/>
    <lineage>
        <taxon>Eukaryota</taxon>
        <taxon>Fungi</taxon>
        <taxon>Fungi incertae sedis</taxon>
        <taxon>Chytridiomycota</taxon>
        <taxon>Chytridiomycota incertae sedis</taxon>
        <taxon>Neocallimastigomycetes</taxon>
        <taxon>Neocallimastigales</taxon>
        <taxon>Neocallimastigaceae</taxon>
        <taxon>Neocallimastix</taxon>
    </lineage>
</organism>
<evidence type="ECO:0000313" key="1">
    <source>
        <dbReference type="EMBL" id="ORY42669.1"/>
    </source>
</evidence>
<name>A0A1Y2C6K0_9FUNG</name>
<accession>A0A1Y2C6K0</accession>
<keyword evidence="2" id="KW-1185">Reference proteome</keyword>
<evidence type="ECO:0000313" key="2">
    <source>
        <dbReference type="Proteomes" id="UP000193920"/>
    </source>
</evidence>
<dbReference type="SUPFAM" id="SSF64484">
    <property type="entry name" value="beta and beta-prime subunits of DNA dependent RNA-polymerase"/>
    <property type="match status" value="1"/>
</dbReference>
<gene>
    <name evidence="1" type="ORF">LY90DRAFT_509938</name>
</gene>
<dbReference type="EMBL" id="MCOG01000119">
    <property type="protein sequence ID" value="ORY42669.1"/>
    <property type="molecule type" value="Genomic_DNA"/>
</dbReference>
<comment type="caution">
    <text evidence="1">The sequence shown here is derived from an EMBL/GenBank/DDBJ whole genome shotgun (WGS) entry which is preliminary data.</text>
</comment>
<reference evidence="1 2" key="1">
    <citation type="submission" date="2016-08" db="EMBL/GenBank/DDBJ databases">
        <title>A Parts List for Fungal Cellulosomes Revealed by Comparative Genomics.</title>
        <authorList>
            <consortium name="DOE Joint Genome Institute"/>
            <person name="Haitjema C.H."/>
            <person name="Gilmore S.P."/>
            <person name="Henske J.K."/>
            <person name="Solomon K.V."/>
            <person name="De Groot R."/>
            <person name="Kuo A."/>
            <person name="Mondo S.J."/>
            <person name="Salamov A.A."/>
            <person name="Labutti K."/>
            <person name="Zhao Z."/>
            <person name="Chiniquy J."/>
            <person name="Barry K."/>
            <person name="Brewer H.M."/>
            <person name="Purvine S.O."/>
            <person name="Wright A.T."/>
            <person name="Boxma B."/>
            <person name="Van Alen T."/>
            <person name="Hackstein J.H."/>
            <person name="Baker S.E."/>
            <person name="Grigoriev I.V."/>
            <person name="O'Malley M.A."/>
        </authorList>
    </citation>
    <scope>NUCLEOTIDE SEQUENCE [LARGE SCALE GENOMIC DNA]</scope>
    <source>
        <strain evidence="1 2">G1</strain>
    </source>
</reference>
<proteinExistence type="predicted"/>
<dbReference type="Proteomes" id="UP000193920">
    <property type="component" value="Unassembled WGS sequence"/>
</dbReference>
<dbReference type="AlphaFoldDB" id="A0A1Y2C6K0"/>